<dbReference type="OrthoDB" id="214394at2157"/>
<sequence length="1450" mass="160581">MTLDPPDAIPRHDSLSELERPTLTQRGTVLARPQVDDESVTPFGVSWDAHTPKRKKDWMTSTTTLSDWTSQRRSNEENSQETNEHEQTTAPNGEVIDYLVDAEDPTAAQFVFKPKPDWENERVDRQIALEDRKDTLGQRAAHLITGVFTGLTDTGAPPKGVKQQRRRRHRRAGHRNPNQSVPGARRSSGPKENTREYRRLEQVKTVTSGKSYTANLRTVGVHVEGAAGDADSPFETEARSEGEASLEATLDGLCSALDILDGEFYKIQGSRIESGKAAKKALNRFTNREITTGRGNTRSDFVFTPNELSSLFVVPSSESLSEKATRAVQAEQQSRSPVAGPRPELRPHYKDGMAVGDLPDTTGYTQPETMHLPATLMRTHWARFAATGSGKSTGLSTDALSTAESTNGPEIVIEPKDGDVIQNFMRAYAAKHGFDALEEDVLYFPVPEVLPGVSVFDARQSLSEGARRTDVIQDLSERYVEIIKLRMGTDAFNDAKNAETVINYLIDALLDEEYGRENGRYRQSEDYFSHGQLQHVIDRVLEAIKAEETTALPKSSTDQTTRSLRRYLMDDPSTAKNILRGVATRADTISRDPHIRELFNNTTSNFDFRELLETDKIVLFDLSGLRKNPSKSMAAVLLTMLYDALDDRNEWLNNQPDDYVVNLFVDEAHTVTVAETMNTLLEQGRGYRIGVGLYAQYAEQMRHEGGEQVYQNTLNNIHTRIVGNIPVDDDLAEALATEEMDPVAVKNRLRSMPPGEWFVRFPSPEFFESPPRPFTVQSRPIPQGHAEGDSPLSQEDEERFQETVDRIAAHTDAEFGAEETPVSILTEAPLGVIDLLDLGSRDIDRVLASLVQSAQMTTSRETPNKAVDVDGLLDELSDCYEMAEGCSADSMPARDELVAIMERSRFLELDSVEAGVGTDSTDANRSDSDLQVRLAETSASADTEMDDTGESSVSEGPNEEPTNEEASGDEGTAPDEGVDEGVDEDEDEGESADKSEAGSENEDKSVETVIEAEAESKPAVGTNRTSGGEGHSTALKRIDAALHSNGWTMKTVEQDSLDLPDARAYHPDMAQVAHVEAEHTTPEVPMKVIQNYLKAAEKNALCLAVVEEKPDDPLHWAHRVENILSDPVKKHGDNGTVELYTNSDEEFEFPGGGHIDGTVRAVRRVTNKDDSRRSVWTRESIEDGDDEYVLRTSDGEEVARINTSEIAEPRKASFPAVYRYRRDSESGTYIVYEGAAEHTYDSKDAFTEEWVTVKQPFVPAIDLDETPTPSEDYAIVVLPAEEGDDPYVFEDGSTAPLAALASDDIVSEAHTKAVDDEASDDASSQGSSSSSPESLTWEESKERFIEECLFTADDLESNPELEEAAIISNDDLVLPKGDAVDAFNMWQEEHLSEDQLPDKPKNTSRFTRDILTPYANHHDIEVETARRTLDGNRLTCYKKFGLTESGKKRL</sequence>
<dbReference type="InterPro" id="IPR027417">
    <property type="entry name" value="P-loop_NTPase"/>
</dbReference>
<dbReference type="PANTHER" id="PTHR30121">
    <property type="entry name" value="UNCHARACTERIZED PROTEIN YJGR-RELATED"/>
    <property type="match status" value="1"/>
</dbReference>
<dbReference type="eggNOG" id="arCOG04816">
    <property type="taxonomic scope" value="Archaea"/>
</dbReference>
<feature type="region of interest" description="Disordered" evidence="1">
    <location>
        <begin position="149"/>
        <end position="195"/>
    </location>
</feature>
<dbReference type="CDD" id="cd01127">
    <property type="entry name" value="TrwB_TraG_TraD_VirD4"/>
    <property type="match status" value="1"/>
</dbReference>
<reference evidence="2 3" key="1">
    <citation type="journal article" date="2014" name="PLoS Genet.">
        <title>Phylogenetically driven sequencing of extremely halophilic archaea reveals strategies for static and dynamic osmo-response.</title>
        <authorList>
            <person name="Becker E.A."/>
            <person name="Seitzer P.M."/>
            <person name="Tritt A."/>
            <person name="Larsen D."/>
            <person name="Krusor M."/>
            <person name="Yao A.I."/>
            <person name="Wu D."/>
            <person name="Madern D."/>
            <person name="Eisen J.A."/>
            <person name="Darling A.E."/>
            <person name="Facciotti M.T."/>
        </authorList>
    </citation>
    <scope>NUCLEOTIDE SEQUENCE [LARGE SCALE GENOMIC DNA]</scope>
    <source>
        <strain evidence="2 3">JCM 13552</strain>
    </source>
</reference>
<dbReference type="eggNOG" id="arCOG06281">
    <property type="taxonomic scope" value="Archaea"/>
</dbReference>
<dbReference type="Pfam" id="PF02534">
    <property type="entry name" value="T4SS-DNA_transf"/>
    <property type="match status" value="1"/>
</dbReference>
<feature type="region of interest" description="Disordered" evidence="1">
    <location>
        <begin position="1"/>
        <end position="91"/>
    </location>
</feature>
<dbReference type="Proteomes" id="UP000011680">
    <property type="component" value="Unassembled WGS sequence"/>
</dbReference>
<accession>M0MSY9</accession>
<dbReference type="SUPFAM" id="SSF52540">
    <property type="entry name" value="P-loop containing nucleoside triphosphate hydrolases"/>
    <property type="match status" value="1"/>
</dbReference>
<feature type="compositionally biased region" description="Polar residues" evidence="1">
    <location>
        <begin position="59"/>
        <end position="72"/>
    </location>
</feature>
<dbReference type="InterPro" id="IPR051162">
    <property type="entry name" value="T4SS_component"/>
</dbReference>
<organism evidence="2 3">
    <name type="scientific">Halococcus thailandensis JCM 13552</name>
    <dbReference type="NCBI Taxonomy" id="1227457"/>
    <lineage>
        <taxon>Archaea</taxon>
        <taxon>Methanobacteriati</taxon>
        <taxon>Methanobacteriota</taxon>
        <taxon>Stenosarchaea group</taxon>
        <taxon>Halobacteria</taxon>
        <taxon>Halobacteriales</taxon>
        <taxon>Halococcaceae</taxon>
        <taxon>Halococcus</taxon>
    </lineage>
</organism>
<feature type="compositionally biased region" description="Basic residues" evidence="1">
    <location>
        <begin position="162"/>
        <end position="174"/>
    </location>
</feature>
<evidence type="ECO:0000256" key="1">
    <source>
        <dbReference type="SAM" id="MobiDB-lite"/>
    </source>
</evidence>
<dbReference type="PATRIC" id="fig|1227457.3.peg.3889"/>
<dbReference type="RefSeq" id="WP_007743384.1">
    <property type="nucleotide sequence ID" value="NZ_AOMF01000184.1"/>
</dbReference>
<feature type="compositionally biased region" description="Low complexity" evidence="1">
    <location>
        <begin position="1321"/>
        <end position="1337"/>
    </location>
</feature>
<feature type="region of interest" description="Disordered" evidence="1">
    <location>
        <begin position="1012"/>
        <end position="1031"/>
    </location>
</feature>
<evidence type="ECO:0000313" key="2">
    <source>
        <dbReference type="EMBL" id="EMA48857.1"/>
    </source>
</evidence>
<feature type="region of interest" description="Disordered" evidence="1">
    <location>
        <begin position="769"/>
        <end position="800"/>
    </location>
</feature>
<feature type="region of interest" description="Disordered" evidence="1">
    <location>
        <begin position="936"/>
        <end position="1007"/>
    </location>
</feature>
<dbReference type="STRING" id="1227457.C451_19893"/>
<dbReference type="GO" id="GO:0016020">
    <property type="term" value="C:membrane"/>
    <property type="evidence" value="ECO:0007669"/>
    <property type="project" value="InterPro"/>
</dbReference>
<feature type="compositionally biased region" description="Basic and acidic residues" evidence="1">
    <location>
        <begin position="991"/>
        <end position="1006"/>
    </location>
</feature>
<comment type="caution">
    <text evidence="2">The sequence shown here is derived from an EMBL/GenBank/DDBJ whole genome shotgun (WGS) entry which is preliminary data.</text>
</comment>
<dbReference type="InterPro" id="IPR003688">
    <property type="entry name" value="TraG/VirD4"/>
</dbReference>
<gene>
    <name evidence="2" type="ORF">C451_19893</name>
</gene>
<dbReference type="Gene3D" id="3.40.50.300">
    <property type="entry name" value="P-loop containing nucleotide triphosphate hydrolases"/>
    <property type="match status" value="1"/>
</dbReference>
<evidence type="ECO:0000313" key="3">
    <source>
        <dbReference type="Proteomes" id="UP000011680"/>
    </source>
</evidence>
<name>M0MSY9_9EURY</name>
<feature type="compositionally biased region" description="Acidic residues" evidence="1">
    <location>
        <begin position="957"/>
        <end position="990"/>
    </location>
</feature>
<feature type="region of interest" description="Disordered" evidence="1">
    <location>
        <begin position="1312"/>
        <end position="1337"/>
    </location>
</feature>
<dbReference type="PANTHER" id="PTHR30121:SF6">
    <property type="entry name" value="SLR6007 PROTEIN"/>
    <property type="match status" value="1"/>
</dbReference>
<keyword evidence="3" id="KW-1185">Reference proteome</keyword>
<proteinExistence type="predicted"/>
<dbReference type="EMBL" id="AOMF01000184">
    <property type="protein sequence ID" value="EMA48857.1"/>
    <property type="molecule type" value="Genomic_DNA"/>
</dbReference>
<feature type="region of interest" description="Disordered" evidence="1">
    <location>
        <begin position="323"/>
        <end position="367"/>
    </location>
</feature>
<protein>
    <submittedName>
        <fullName evidence="2">Conjugation protein</fullName>
    </submittedName>
</protein>
<feature type="compositionally biased region" description="Basic and acidic residues" evidence="1">
    <location>
        <begin position="9"/>
        <end position="20"/>
    </location>
</feature>